<organism evidence="1 2">
    <name type="scientific">Rugosimonospora africana</name>
    <dbReference type="NCBI Taxonomy" id="556532"/>
    <lineage>
        <taxon>Bacteria</taxon>
        <taxon>Bacillati</taxon>
        <taxon>Actinomycetota</taxon>
        <taxon>Actinomycetes</taxon>
        <taxon>Micromonosporales</taxon>
        <taxon>Micromonosporaceae</taxon>
        <taxon>Rugosimonospora</taxon>
    </lineage>
</organism>
<gene>
    <name evidence="1" type="ORF">Raf01_44260</name>
</gene>
<accession>A0A8J3VRL9</accession>
<comment type="caution">
    <text evidence="1">The sequence shown here is derived from an EMBL/GenBank/DDBJ whole genome shotgun (WGS) entry which is preliminary data.</text>
</comment>
<evidence type="ECO:0000313" key="1">
    <source>
        <dbReference type="EMBL" id="GIH16254.1"/>
    </source>
</evidence>
<sequence>MFASDDGYTEAGWIGYRVGIAFGNTNAKPVAFVLDDFTSAQVTDYATDNVPVQLLWAPGANLADDYRT</sequence>
<proteinExistence type="predicted"/>
<reference evidence="1" key="1">
    <citation type="submission" date="2021-01" db="EMBL/GenBank/DDBJ databases">
        <title>Whole genome shotgun sequence of Rugosimonospora africana NBRC 104875.</title>
        <authorList>
            <person name="Komaki H."/>
            <person name="Tamura T."/>
        </authorList>
    </citation>
    <scope>NUCLEOTIDE SEQUENCE</scope>
    <source>
        <strain evidence="1">NBRC 104875</strain>
    </source>
</reference>
<keyword evidence="2" id="KW-1185">Reference proteome</keyword>
<protein>
    <submittedName>
        <fullName evidence="1">Uncharacterized protein</fullName>
    </submittedName>
</protein>
<dbReference type="AlphaFoldDB" id="A0A8J3VRL9"/>
<dbReference type="RefSeq" id="WP_203919848.1">
    <property type="nucleotide sequence ID" value="NZ_BONZ01000041.1"/>
</dbReference>
<name>A0A8J3VRL9_9ACTN</name>
<dbReference type="Proteomes" id="UP000642748">
    <property type="component" value="Unassembled WGS sequence"/>
</dbReference>
<evidence type="ECO:0000313" key="2">
    <source>
        <dbReference type="Proteomes" id="UP000642748"/>
    </source>
</evidence>
<dbReference type="EMBL" id="BONZ01000041">
    <property type="protein sequence ID" value="GIH16254.1"/>
    <property type="molecule type" value="Genomic_DNA"/>
</dbReference>